<dbReference type="Pfam" id="PF00004">
    <property type="entry name" value="AAA"/>
    <property type="match status" value="3"/>
</dbReference>
<dbReference type="CDD" id="cd18808">
    <property type="entry name" value="SF1_C_Upf1"/>
    <property type="match status" value="1"/>
</dbReference>
<dbReference type="CDD" id="cd06008">
    <property type="entry name" value="NF-X1-zinc-finger"/>
    <property type="match status" value="1"/>
</dbReference>
<dbReference type="SMART" id="SM00382">
    <property type="entry name" value="AAA"/>
    <property type="match status" value="4"/>
</dbReference>
<evidence type="ECO:0000313" key="8">
    <source>
        <dbReference type="EMBL" id="CAF9911660.1"/>
    </source>
</evidence>
<evidence type="ECO:0000256" key="3">
    <source>
        <dbReference type="ARBA" id="ARBA00022806"/>
    </source>
</evidence>
<accession>A0A8H3ID56</accession>
<dbReference type="OrthoDB" id="2423195at2759"/>
<dbReference type="SUPFAM" id="SSF52540">
    <property type="entry name" value="P-loop containing nucleoside triphosphate hydrolases"/>
    <property type="match status" value="4"/>
</dbReference>
<dbReference type="Gene3D" id="3.40.50.300">
    <property type="entry name" value="P-loop containing nucleotide triphosphate hydrolases"/>
    <property type="match status" value="6"/>
</dbReference>
<dbReference type="InterPro" id="IPR003959">
    <property type="entry name" value="ATPase_AAA_core"/>
</dbReference>
<feature type="domain" description="AAA+ ATPase" evidence="7">
    <location>
        <begin position="1616"/>
        <end position="1740"/>
    </location>
</feature>
<feature type="region of interest" description="Disordered" evidence="6">
    <location>
        <begin position="2142"/>
        <end position="2164"/>
    </location>
</feature>
<comment type="caution">
    <text evidence="8">The sequence shown here is derived from an EMBL/GenBank/DDBJ whole genome shotgun (WGS) entry which is preliminary data.</text>
</comment>
<sequence length="2343" mass="263238">MADRRKGRLHHYFRTVLTGKEKITSTIQAKRFIEAICSKDDTAACVASLVASMEGQNELQKAVRIDTTIAFANTSINDLLTYLQSTNIASACGGGLLRKLLHTLVEPPIFWDNFATHAESRLLTPDALHGFAWMLLQMVSDPDQDVSEMVRYVKRPGVEQVLLAAPSSSTRNLVQKILHVVANLENTTAACSNGPGGRHDNDHTDFRDIAIIPTIDELVCKDEPFLRFASTIDAVEPETRLAALLDNQFRLLREDFLRDLREDIIERSKRLTIHGLNMVDISSDQRRPWSLTFECSNGIPFVKGKNANEREKYLQDHKKILSNDALVSIFVDGRLTGLATIWRRENDLARDLPILHLRLAGGNTAIHRTLQSLRKCSQIAITQLSTAFFAYAPVLKQLQISRSIPLADQIVRWSVHESMSAAEGSDRLQNLVKAMVADPSMDLQDKLSLNESVSLDNNQAQSFLAALTQSIALIQGPPGTGKSFIGALIAKAFLQHTDSKILLLSYTNHSADQLPTDLLDLDVNHDQIVRLGSITKASERTKPLMLSEQQSRLQQSDWEVINSHQATATLRRAELRTAFEDYRKEFLKPHELMEYLEFSSKFQDFFEAFQMPLQSEFTLVNKDGKEAGSFYLLECWCKNQRPRGLDDTIQVFQEIWSLQQSERDSLRQIWRDDILAERIQRLTELGSQYDALITNIDDVFNEKNRRVLCEKRIIACTTTGAAKNAKIINAVQPEIVIVEEAGEILESHILTALGPFTKRLILIGDHKQLRPKANFHLSVEKGTGYDLNRSLFERLILKNYPHTSLLKQHRMRPEISNLVRQLTYSDLLDAPTTQNRPTLKGFQDSVIFVNHEHAEDTVGEIFDAREGGRTSSKTNYFEGEMTLKCVRYLAQQGYGSDQIVVLTPYLGQLRLLYDILKKENDPVLNDIDMHDLVRAGLVPQAVGKITNRRLRISTIDNYQGEECDVVVASMTRSNSKFDIGFMQAPERLNVLLSRARDGMILLGNMETYLHARKGGHLWTKFFKMMQDAGHIYDGFPLQCAKHPNKKTIVSSPKEFDTVAPDGGCDAPCGVLLNCKIHNCPQKCHQIWDHSKMQCEKTLTAQCPKGHTIWFKCFTQGPGPCKTCEATDKRAEAAKKRAEAKKQSEYHRLSQEAERQVQHEDRMAKLDAEIEIEKQRKESMKLEADRSRAYQQKQVDLTNIKVTRSSGYTSATYSQASQPLAPDVSKQNLNQPQHIEKKLAPKATATSTQSRSNTSGNGHVDTSTPENPPKNAQDSLHITLPQSRAAQDWDYMKKVEGIVNKSMDELMQMTGLEEVKQHFLTILQKLQTVQRQGLDLKQERLGSVFQGNPGTGKTTVARLYGKFLSEIGATDDGKFIETSGAKLASDGINAVKKMVEDLLANGGGTIFVDEAYQLVSAGSFGGKAVLDYLLTEIENQVGKIIFIFAGYVKEMEAFFQHNPGLPSRLPNQMKFLDYTSKELMLMFCQKIKKKWNNRMKVEDNYGGLYMRIVIQRLCQLRGQEGFGNARALENILQRIASAQSKRLAQQRREGLKPDDFILTKEDLIGPEPSEAFRNCQAWVDLKNMVGLEAIKISIQTLIDRLKDNYQRELIEKLPVKTSLNRLFLGPPGTGKTTVARLYAQILADIGVLSTSECVLKTPSDFIGNVIGDSEVRTKAILESTKGKVLVIDEAYMLASGTGPNAIADPYRTAVVDTIVAEVQSTPGEDRAVLLLGYQEQMESMLRSVNPGLKRRFPLENAFVFENYDDEQLLAILDHKLKVQNLGASQEAKQTAINILAKLRRQPNFGNAGEVENLLSRGKDAFSKRQQNLPADQRSFDIVFEPVDFDPNHGKSSDATINCSELFKDVVGADAIVDKLTGIQKAYINAPKFGLDPTTVIPFNFVFKGPPGTGKTTTARKFGAVFRDMGFLLDDKVFDCSATDLVGQFVGHTGPKVIAKFEEALGHVLFIDEAYRLANGHFAKEAIDEIVDCLTKDRYKGKLLVILAGYDNDMNHLLSVNPGLSSRFPEEIIFKNLTVDMCIKLLKQRLQKALNTSPNEHTSCSELDKIEQAFEQFMKLPSWGNGRDIETLAQRIVSNILRSREDSDLNIVTLTWSDVLTPLKQMLDERQHRDQVQLRLSKENDLLQQISQQQQQQQPPPSTNIPVPHLRQQSKLATSIVETKEHDSPENPISEDDADADDAIRDAGVSDAVWNQLKLDKLKQRQAEAALEEQIKQQEAQRQSDLDEAARLEAQAQDLASTGSRDEESQRKQEQLRLQAATAKQKADENAHLYKKLLEEKREALKLQQKLLELGCCPMGYRWIKQSGGYRCAGGSHWMSDAEVTRGCG</sequence>
<dbReference type="InterPro" id="IPR047187">
    <property type="entry name" value="SF1_C_Upf1"/>
</dbReference>
<keyword evidence="9" id="KW-1185">Reference proteome</keyword>
<dbReference type="PRINTS" id="PR00819">
    <property type="entry name" value="CBXCFQXSUPER"/>
</dbReference>
<dbReference type="GO" id="GO:0004386">
    <property type="term" value="F:helicase activity"/>
    <property type="evidence" value="ECO:0007669"/>
    <property type="project" value="InterPro"/>
</dbReference>
<dbReference type="GO" id="GO:0005524">
    <property type="term" value="F:ATP binding"/>
    <property type="evidence" value="ECO:0007669"/>
    <property type="project" value="UniProtKB-KW"/>
</dbReference>
<dbReference type="InterPro" id="IPR041677">
    <property type="entry name" value="DNA2/NAM7_AAA_11"/>
</dbReference>
<dbReference type="Gene3D" id="1.10.8.60">
    <property type="match status" value="2"/>
</dbReference>
<dbReference type="GO" id="GO:0016887">
    <property type="term" value="F:ATP hydrolysis activity"/>
    <property type="evidence" value="ECO:0007669"/>
    <property type="project" value="InterPro"/>
</dbReference>
<reference evidence="8" key="1">
    <citation type="submission" date="2021-03" db="EMBL/GenBank/DDBJ databases">
        <authorList>
            <person name="Tagirdzhanova G."/>
        </authorList>
    </citation>
    <scope>NUCLEOTIDE SEQUENCE</scope>
</reference>
<dbReference type="Pfam" id="PF13086">
    <property type="entry name" value="AAA_11"/>
    <property type="match status" value="1"/>
</dbReference>
<dbReference type="PANTHER" id="PTHR43392:SF2">
    <property type="entry name" value="AAA-TYPE ATPASE FAMILY PROTEIN _ ANKYRIN REPEAT FAMILY PROTEIN"/>
    <property type="match status" value="1"/>
</dbReference>
<keyword evidence="5" id="KW-0175">Coiled coil</keyword>
<protein>
    <recommendedName>
        <fullName evidence="7">AAA+ ATPase domain-containing protein</fullName>
    </recommendedName>
</protein>
<keyword evidence="2" id="KW-0547">Nucleotide-binding</keyword>
<feature type="domain" description="AAA+ ATPase" evidence="7">
    <location>
        <begin position="1338"/>
        <end position="1474"/>
    </location>
</feature>
<keyword evidence="3" id="KW-0378">Hydrolase</keyword>
<evidence type="ECO:0000313" key="9">
    <source>
        <dbReference type="Proteomes" id="UP000664169"/>
    </source>
</evidence>
<evidence type="ECO:0000256" key="1">
    <source>
        <dbReference type="ARBA" id="ARBA00010378"/>
    </source>
</evidence>
<feature type="coiled-coil region" evidence="5">
    <location>
        <begin position="2213"/>
        <end position="2249"/>
    </location>
</feature>
<feature type="compositionally biased region" description="Basic and acidic residues" evidence="6">
    <location>
        <begin position="2258"/>
        <end position="2269"/>
    </location>
</feature>
<dbReference type="Pfam" id="PF17866">
    <property type="entry name" value="AAA_lid_6"/>
    <property type="match status" value="2"/>
</dbReference>
<dbReference type="InterPro" id="IPR000641">
    <property type="entry name" value="CbxX/CfxQ"/>
</dbReference>
<organism evidence="8 9">
    <name type="scientific">Gomphillus americanus</name>
    <dbReference type="NCBI Taxonomy" id="1940652"/>
    <lineage>
        <taxon>Eukaryota</taxon>
        <taxon>Fungi</taxon>
        <taxon>Dikarya</taxon>
        <taxon>Ascomycota</taxon>
        <taxon>Pezizomycotina</taxon>
        <taxon>Lecanoromycetes</taxon>
        <taxon>OSLEUM clade</taxon>
        <taxon>Ostropomycetidae</taxon>
        <taxon>Ostropales</taxon>
        <taxon>Graphidaceae</taxon>
        <taxon>Gomphilloideae</taxon>
        <taxon>Gomphillus</taxon>
    </lineage>
</organism>
<feature type="compositionally biased region" description="Low complexity" evidence="6">
    <location>
        <begin position="2142"/>
        <end position="2151"/>
    </location>
</feature>
<evidence type="ECO:0000256" key="2">
    <source>
        <dbReference type="ARBA" id="ARBA00022741"/>
    </source>
</evidence>
<name>A0A8H3ID56_9LECA</name>
<dbReference type="FunFam" id="1.10.8.60:FF:000160">
    <property type="entry name" value="WGS project CABT00000000 data, contig 2.55"/>
    <property type="match status" value="1"/>
</dbReference>
<evidence type="ECO:0000256" key="6">
    <source>
        <dbReference type="SAM" id="MobiDB-lite"/>
    </source>
</evidence>
<dbReference type="InterPro" id="IPR027417">
    <property type="entry name" value="P-loop_NTPase"/>
</dbReference>
<feature type="region of interest" description="Disordered" evidence="6">
    <location>
        <begin position="1237"/>
        <end position="1273"/>
    </location>
</feature>
<dbReference type="EMBL" id="CAJPDQ010000006">
    <property type="protein sequence ID" value="CAF9911660.1"/>
    <property type="molecule type" value="Genomic_DNA"/>
</dbReference>
<proteinExistence type="inferred from homology"/>
<feature type="region of interest" description="Disordered" evidence="6">
    <location>
        <begin position="2250"/>
        <end position="2269"/>
    </location>
</feature>
<evidence type="ECO:0000256" key="5">
    <source>
        <dbReference type="SAM" id="Coils"/>
    </source>
</evidence>
<dbReference type="CDD" id="cd00009">
    <property type="entry name" value="AAA"/>
    <property type="match status" value="3"/>
</dbReference>
<dbReference type="FunFam" id="3.40.50.300:FF:000216">
    <property type="entry name" value="Type VII secretion ATPase EccA"/>
    <property type="match status" value="3"/>
</dbReference>
<dbReference type="InterPro" id="IPR041627">
    <property type="entry name" value="AAA_lid_6"/>
</dbReference>
<evidence type="ECO:0000256" key="4">
    <source>
        <dbReference type="ARBA" id="ARBA00022840"/>
    </source>
</evidence>
<feature type="compositionally biased region" description="Polar residues" evidence="6">
    <location>
        <begin position="1243"/>
        <end position="1273"/>
    </location>
</feature>
<dbReference type="Proteomes" id="UP000664169">
    <property type="component" value="Unassembled WGS sequence"/>
</dbReference>
<keyword evidence="3" id="KW-0347">Helicase</keyword>
<dbReference type="InterPro" id="IPR041679">
    <property type="entry name" value="DNA2/NAM7-like_C"/>
</dbReference>
<comment type="similarity">
    <text evidence="1">Belongs to the CbxX/CfxQ family.</text>
</comment>
<dbReference type="InterPro" id="IPR050773">
    <property type="entry name" value="CbxX/CfxQ_RuBisCO_ESX"/>
</dbReference>
<feature type="region of interest" description="Disordered" evidence="6">
    <location>
        <begin position="1138"/>
        <end position="1160"/>
    </location>
</feature>
<gene>
    <name evidence="8" type="ORF">GOMPHAMPRED_007484</name>
</gene>
<keyword evidence="4" id="KW-0067">ATP-binding</keyword>
<evidence type="ECO:0000259" key="7">
    <source>
        <dbReference type="SMART" id="SM00382"/>
    </source>
</evidence>
<dbReference type="Pfam" id="PF13087">
    <property type="entry name" value="AAA_12"/>
    <property type="match status" value="1"/>
</dbReference>
<dbReference type="CDD" id="cd17936">
    <property type="entry name" value="EEXXEc_NFX1"/>
    <property type="match status" value="1"/>
</dbReference>
<feature type="domain" description="AAA+ ATPase" evidence="7">
    <location>
        <begin position="468"/>
        <end position="783"/>
    </location>
</feature>
<dbReference type="FunFam" id="3.40.50.300:FF:001660">
    <property type="entry name" value="NF-X1 finger and helicase protein, putative"/>
    <property type="match status" value="1"/>
</dbReference>
<dbReference type="InterPro" id="IPR003593">
    <property type="entry name" value="AAA+_ATPase"/>
</dbReference>
<dbReference type="PANTHER" id="PTHR43392">
    <property type="entry name" value="AAA-TYPE ATPASE FAMILY PROTEIN / ANKYRIN REPEAT FAMILY PROTEIN"/>
    <property type="match status" value="1"/>
</dbReference>
<feature type="domain" description="AAA+ ATPase" evidence="7">
    <location>
        <begin position="1895"/>
        <end position="2032"/>
    </location>
</feature>